<evidence type="ECO:0000256" key="5">
    <source>
        <dbReference type="ARBA" id="ARBA00023136"/>
    </source>
</evidence>
<dbReference type="Pfam" id="PF08276">
    <property type="entry name" value="PAN_2"/>
    <property type="match status" value="1"/>
</dbReference>
<evidence type="ECO:0000256" key="1">
    <source>
        <dbReference type="ARBA" id="ARBA00004167"/>
    </source>
</evidence>
<evidence type="ECO:0000256" key="3">
    <source>
        <dbReference type="ARBA" id="ARBA00022729"/>
    </source>
</evidence>
<dbReference type="PANTHER" id="PTHR32444">
    <property type="entry name" value="BULB-TYPE LECTIN DOMAIN-CONTAINING PROTEIN"/>
    <property type="match status" value="1"/>
</dbReference>
<dbReference type="Pfam" id="PF01453">
    <property type="entry name" value="B_lectin"/>
    <property type="match status" value="1"/>
</dbReference>
<evidence type="ECO:0000256" key="2">
    <source>
        <dbReference type="ARBA" id="ARBA00022692"/>
    </source>
</evidence>
<dbReference type="PANTHER" id="PTHR32444:SF130">
    <property type="entry name" value="RECEPTOR-LIKE SERINE_THREONINE-PROTEIN KINASE"/>
    <property type="match status" value="1"/>
</dbReference>
<dbReference type="Pfam" id="PF00954">
    <property type="entry name" value="S_locus_glycop"/>
    <property type="match status" value="1"/>
</dbReference>
<dbReference type="InterPro" id="IPR011009">
    <property type="entry name" value="Kinase-like_dom_sf"/>
</dbReference>
<dbReference type="InterPro" id="IPR003609">
    <property type="entry name" value="Pan_app"/>
</dbReference>
<evidence type="ECO:0000256" key="6">
    <source>
        <dbReference type="ARBA" id="ARBA00023157"/>
    </source>
</evidence>
<evidence type="ECO:0000313" key="11">
    <source>
        <dbReference type="EMBL" id="KAF2303571.1"/>
    </source>
</evidence>
<dbReference type="SMART" id="SM00108">
    <property type="entry name" value="B_lectin"/>
    <property type="match status" value="1"/>
</dbReference>
<keyword evidence="6" id="KW-1015">Disulfide bond</keyword>
<keyword evidence="3" id="KW-0732">Signal</keyword>
<evidence type="ECO:0000259" key="10">
    <source>
        <dbReference type="PROSITE" id="PS50948"/>
    </source>
</evidence>
<evidence type="ECO:0000256" key="8">
    <source>
        <dbReference type="SAM" id="Phobius"/>
    </source>
</evidence>
<evidence type="ECO:0000313" key="12">
    <source>
        <dbReference type="Proteomes" id="UP000467840"/>
    </source>
</evidence>
<proteinExistence type="predicted"/>
<dbReference type="GO" id="GO:0016020">
    <property type="term" value="C:membrane"/>
    <property type="evidence" value="ECO:0007669"/>
    <property type="project" value="UniProtKB-SubCell"/>
</dbReference>
<evidence type="ECO:0000256" key="4">
    <source>
        <dbReference type="ARBA" id="ARBA00022989"/>
    </source>
</evidence>
<dbReference type="AlphaFoldDB" id="A0A6A6LQ72"/>
<evidence type="ECO:0000259" key="9">
    <source>
        <dbReference type="PROSITE" id="PS50927"/>
    </source>
</evidence>
<evidence type="ECO:0008006" key="13">
    <source>
        <dbReference type="Google" id="ProtNLM"/>
    </source>
</evidence>
<dbReference type="EMBL" id="JAAGAX010000009">
    <property type="protein sequence ID" value="KAF2303571.1"/>
    <property type="molecule type" value="Genomic_DNA"/>
</dbReference>
<keyword evidence="7" id="KW-0325">Glycoprotein</keyword>
<dbReference type="InterPro" id="IPR036426">
    <property type="entry name" value="Bulb-type_lectin_dom_sf"/>
</dbReference>
<dbReference type="SUPFAM" id="SSF56112">
    <property type="entry name" value="Protein kinase-like (PK-like)"/>
    <property type="match status" value="1"/>
</dbReference>
<dbReference type="InterPro" id="IPR001480">
    <property type="entry name" value="Bulb-type_lectin_dom"/>
</dbReference>
<feature type="transmembrane region" description="Helical" evidence="8">
    <location>
        <begin position="409"/>
        <end position="433"/>
    </location>
</feature>
<keyword evidence="5 8" id="KW-0472">Membrane</keyword>
<comment type="subcellular location">
    <subcellularLocation>
        <location evidence="1">Membrane</location>
        <topology evidence="1">Single-pass membrane protein</topology>
    </subcellularLocation>
</comment>
<protein>
    <recommendedName>
        <fullName evidence="13">Receptor-like serine/threonine-protein kinase</fullName>
    </recommendedName>
</protein>
<organism evidence="11 12">
    <name type="scientific">Hevea brasiliensis</name>
    <name type="common">Para rubber tree</name>
    <name type="synonym">Siphonia brasiliensis</name>
    <dbReference type="NCBI Taxonomy" id="3981"/>
    <lineage>
        <taxon>Eukaryota</taxon>
        <taxon>Viridiplantae</taxon>
        <taxon>Streptophyta</taxon>
        <taxon>Embryophyta</taxon>
        <taxon>Tracheophyta</taxon>
        <taxon>Spermatophyta</taxon>
        <taxon>Magnoliopsida</taxon>
        <taxon>eudicotyledons</taxon>
        <taxon>Gunneridae</taxon>
        <taxon>Pentapetalae</taxon>
        <taxon>rosids</taxon>
        <taxon>fabids</taxon>
        <taxon>Malpighiales</taxon>
        <taxon>Euphorbiaceae</taxon>
        <taxon>Crotonoideae</taxon>
        <taxon>Micrandreae</taxon>
        <taxon>Hevea</taxon>
    </lineage>
</organism>
<dbReference type="Gene3D" id="1.10.510.10">
    <property type="entry name" value="Transferase(Phosphotransferase) domain 1"/>
    <property type="match status" value="1"/>
</dbReference>
<reference evidence="11 12" key="1">
    <citation type="journal article" date="2020" name="Mol. Plant">
        <title>The Chromosome-Based Rubber Tree Genome Provides New Insights into Spurge Genome Evolution and Rubber Biosynthesis.</title>
        <authorList>
            <person name="Liu J."/>
            <person name="Shi C."/>
            <person name="Shi C.C."/>
            <person name="Li W."/>
            <person name="Zhang Q.J."/>
            <person name="Zhang Y."/>
            <person name="Li K."/>
            <person name="Lu H.F."/>
            <person name="Shi C."/>
            <person name="Zhu S.T."/>
            <person name="Xiao Z.Y."/>
            <person name="Nan H."/>
            <person name="Yue Y."/>
            <person name="Zhu X.G."/>
            <person name="Wu Y."/>
            <person name="Hong X.N."/>
            <person name="Fan G.Y."/>
            <person name="Tong Y."/>
            <person name="Zhang D."/>
            <person name="Mao C.L."/>
            <person name="Liu Y.L."/>
            <person name="Hao S.J."/>
            <person name="Liu W.Q."/>
            <person name="Lv M.Q."/>
            <person name="Zhang H.B."/>
            <person name="Liu Y."/>
            <person name="Hu-Tang G.R."/>
            <person name="Wang J.P."/>
            <person name="Wang J.H."/>
            <person name="Sun Y.H."/>
            <person name="Ni S.B."/>
            <person name="Chen W.B."/>
            <person name="Zhang X.C."/>
            <person name="Jiao Y.N."/>
            <person name="Eichler E.E."/>
            <person name="Li G.H."/>
            <person name="Liu X."/>
            <person name="Gao L.Z."/>
        </authorList>
    </citation>
    <scope>NUCLEOTIDE SEQUENCE [LARGE SCALE GENOMIC DNA]</scope>
    <source>
        <strain evidence="12">cv. GT1</strain>
        <tissue evidence="11">Leaf</tissue>
    </source>
</reference>
<gene>
    <name evidence="11" type="ORF">GH714_019250</name>
</gene>
<accession>A0A6A6LQ72</accession>
<name>A0A6A6LQ72_HEVBR</name>
<dbReference type="PROSITE" id="PS50927">
    <property type="entry name" value="BULB_LECTIN"/>
    <property type="match status" value="1"/>
</dbReference>
<dbReference type="CDD" id="cd01098">
    <property type="entry name" value="PAN_AP_plant"/>
    <property type="match status" value="1"/>
</dbReference>
<evidence type="ECO:0000256" key="7">
    <source>
        <dbReference type="ARBA" id="ARBA00023180"/>
    </source>
</evidence>
<dbReference type="SMART" id="SM00473">
    <property type="entry name" value="PAN_AP"/>
    <property type="match status" value="1"/>
</dbReference>
<dbReference type="Gene3D" id="2.90.10.10">
    <property type="entry name" value="Bulb-type lectin domain"/>
    <property type="match status" value="1"/>
</dbReference>
<dbReference type="FunFam" id="2.90.10.10:FF:000005">
    <property type="entry name" value="G-type lectin S-receptor-like serine/threonine-protein kinase"/>
    <property type="match status" value="1"/>
</dbReference>
<keyword evidence="4 8" id="KW-1133">Transmembrane helix</keyword>
<feature type="domain" description="Bulb-type lectin" evidence="9">
    <location>
        <begin position="1"/>
        <end position="117"/>
    </location>
</feature>
<dbReference type="PROSITE" id="PS50948">
    <property type="entry name" value="PAN"/>
    <property type="match status" value="1"/>
</dbReference>
<dbReference type="InterPro" id="IPR000858">
    <property type="entry name" value="S_locus_glycoprot_dom"/>
</dbReference>
<keyword evidence="12" id="KW-1185">Reference proteome</keyword>
<dbReference type="GO" id="GO:0004674">
    <property type="term" value="F:protein serine/threonine kinase activity"/>
    <property type="evidence" value="ECO:0007669"/>
    <property type="project" value="InterPro"/>
</dbReference>
<dbReference type="InterPro" id="IPR021820">
    <property type="entry name" value="S-locus_recpt_kinase_C"/>
</dbReference>
<sequence>MIKDGNFLISEENTFELGFFSPGSSSYRYLGIWFHKLREQTVVWVANRNNPIHGFSGVLSINQHGNLVLYGDHEQKVRVWSTNVSVKATETCTAQLLDSGNLVLIQGRSKRIVWQSFDYPTDTIIRGMKFGLNWKNGLDWSLTSWRSADDPGTGNYSANLDPSGSPQYFLYNGAKRHWRSVSWPWPWRALPNVRNYSFVNNQDEVYFTFFRDETSSIVRIKMDYSGSIKWSTWHESEGQWKEFWSAPKYQCDFYGNCGAYSNCYPSNGLTFECSCLPGYEPKSPKDWHLRDGSSGCVRKRLESSSVCGHGEGFVKVEHVKVPDTSAAVWVDMSMSQSDCEQECKRNCSCAAYASIPIAGKGMGCLAWYGVLIDTVNFGDESKYDLYIRVDALELAEIARKSKGFFETKGMIAILVLSSVSAWFVIIIFAYLWFSKGSKKRTTRDKKNKRSVHPMVGLSFHEDGLTENGLGGIEINPHLEFFGISAMLGATNNFSPANILGQGGFGPVYKRLYVTRYAVFGKFSIKSDVFSFGVILLEIISGKKSTGFNMEDASLSLIGHVWELWSEGRALELIDLSLKESYIPHEVSRCIQIGLLCVQEDAMDRPTMLVVVLMLNSEMALPSPKQPAFIFRKSSNNSNSTLGEEGSCSVNEVTMTGVVTR</sequence>
<dbReference type="Pfam" id="PF11883">
    <property type="entry name" value="DUF3403"/>
    <property type="match status" value="1"/>
</dbReference>
<comment type="caution">
    <text evidence="11">The sequence shown here is derived from an EMBL/GenBank/DDBJ whole genome shotgun (WGS) entry which is preliminary data.</text>
</comment>
<feature type="domain" description="Apple" evidence="10">
    <location>
        <begin position="307"/>
        <end position="390"/>
    </location>
</feature>
<dbReference type="Proteomes" id="UP000467840">
    <property type="component" value="Chromosome 16"/>
</dbReference>
<dbReference type="SUPFAM" id="SSF51110">
    <property type="entry name" value="alpha-D-mannose-specific plant lectins"/>
    <property type="match status" value="1"/>
</dbReference>
<dbReference type="GO" id="GO:0048544">
    <property type="term" value="P:recognition of pollen"/>
    <property type="evidence" value="ECO:0007669"/>
    <property type="project" value="InterPro"/>
</dbReference>
<dbReference type="CDD" id="cd00028">
    <property type="entry name" value="B_lectin"/>
    <property type="match status" value="1"/>
</dbReference>
<keyword evidence="2 8" id="KW-0812">Transmembrane</keyword>